<evidence type="ECO:0000313" key="9">
    <source>
        <dbReference type="Proteomes" id="UP001197247"/>
    </source>
</evidence>
<comment type="caution">
    <text evidence="8">The sequence shown here is derived from an EMBL/GenBank/DDBJ whole genome shotgun (WGS) entry which is preliminary data.</text>
</comment>
<reference evidence="8 9" key="1">
    <citation type="submission" date="2021-05" db="EMBL/GenBank/DDBJ databases">
        <title>Kineosporia and Streptomyces sp. nov. two new marine actinobacteria isolated from Coral.</title>
        <authorList>
            <person name="Buangrab K."/>
            <person name="Sutthacheep M."/>
            <person name="Yeemin T."/>
            <person name="Harunari E."/>
            <person name="Igarashi Y."/>
            <person name="Kanchanasin P."/>
            <person name="Tanasupawat S."/>
            <person name="Phongsopitanun W."/>
        </authorList>
    </citation>
    <scope>NUCLEOTIDE SEQUENCE [LARGE SCALE GENOMIC DNA]</scope>
    <source>
        <strain evidence="8 9">J2-2</strain>
    </source>
</reference>
<dbReference type="InterPro" id="IPR014746">
    <property type="entry name" value="Gln_synth/guanido_kin_cat_dom"/>
</dbReference>
<keyword evidence="3 5" id="KW-0067">ATP-binding</keyword>
<dbReference type="EMBL" id="JAHBAY010000001">
    <property type="protein sequence ID" value="MBT0767620.1"/>
    <property type="molecule type" value="Genomic_DNA"/>
</dbReference>
<name>A0ABS5T973_9ACTN</name>
<evidence type="ECO:0000256" key="1">
    <source>
        <dbReference type="ARBA" id="ARBA00022598"/>
    </source>
</evidence>
<comment type="catalytic activity">
    <reaction evidence="4 5 6">
        <text>L-cysteine + L-glutamate + ATP = gamma-L-glutamyl-L-cysteine + ADP + phosphate + H(+)</text>
        <dbReference type="Rhea" id="RHEA:13285"/>
        <dbReference type="ChEBI" id="CHEBI:15378"/>
        <dbReference type="ChEBI" id="CHEBI:29985"/>
        <dbReference type="ChEBI" id="CHEBI:30616"/>
        <dbReference type="ChEBI" id="CHEBI:35235"/>
        <dbReference type="ChEBI" id="CHEBI:43474"/>
        <dbReference type="ChEBI" id="CHEBI:58173"/>
        <dbReference type="ChEBI" id="CHEBI:456216"/>
        <dbReference type="EC" id="6.3.2.2"/>
    </reaction>
</comment>
<dbReference type="PANTHER" id="PTHR34378:SF1">
    <property type="entry name" value="GLUTAMATE--CYSTEINE LIGASE, CHLOROPLASTIC"/>
    <property type="match status" value="1"/>
</dbReference>
<evidence type="ECO:0000256" key="3">
    <source>
        <dbReference type="ARBA" id="ARBA00022840"/>
    </source>
</evidence>
<keyword evidence="2 5" id="KW-0547">Nucleotide-binding</keyword>
<evidence type="ECO:0000313" key="8">
    <source>
        <dbReference type="EMBL" id="MBT0767620.1"/>
    </source>
</evidence>
<dbReference type="InterPro" id="IPR035434">
    <property type="entry name" value="GCL_bact_plant"/>
</dbReference>
<keyword evidence="1 5" id="KW-0436">Ligase</keyword>
<evidence type="ECO:0000256" key="5">
    <source>
        <dbReference type="HAMAP-Rule" id="MF_02034"/>
    </source>
</evidence>
<evidence type="ECO:0000256" key="6">
    <source>
        <dbReference type="PIRNR" id="PIRNR017901"/>
    </source>
</evidence>
<dbReference type="EC" id="6.3.2.2" evidence="5"/>
<dbReference type="Gene3D" id="3.30.590.20">
    <property type="match status" value="1"/>
</dbReference>
<protein>
    <recommendedName>
        <fullName evidence="5">Glutamate--cysteine ligase EgtA</fullName>
        <ecNumber evidence="5">6.3.2.2</ecNumber>
    </recommendedName>
    <alternativeName>
        <fullName evidence="5">Gamma-glutamylcysteine synthase</fullName>
        <shortName evidence="5">GCS</shortName>
        <shortName evidence="5">Gamma-ECS</shortName>
    </alternativeName>
</protein>
<dbReference type="SUPFAM" id="SSF55931">
    <property type="entry name" value="Glutamine synthetase/guanido kinase"/>
    <property type="match status" value="1"/>
</dbReference>
<organism evidence="8 9">
    <name type="scientific">Kineosporia corallincola</name>
    <dbReference type="NCBI Taxonomy" id="2835133"/>
    <lineage>
        <taxon>Bacteria</taxon>
        <taxon>Bacillati</taxon>
        <taxon>Actinomycetota</taxon>
        <taxon>Actinomycetes</taxon>
        <taxon>Kineosporiales</taxon>
        <taxon>Kineosporiaceae</taxon>
        <taxon>Kineosporia</taxon>
    </lineage>
</organism>
<dbReference type="PANTHER" id="PTHR34378">
    <property type="entry name" value="GLUTAMATE--CYSTEINE LIGASE, CHLOROPLASTIC"/>
    <property type="match status" value="1"/>
</dbReference>
<dbReference type="Proteomes" id="UP001197247">
    <property type="component" value="Unassembled WGS sequence"/>
</dbReference>
<dbReference type="PIRSF" id="PIRSF017901">
    <property type="entry name" value="GCL"/>
    <property type="match status" value="1"/>
</dbReference>
<dbReference type="HAMAP" id="MF_02034">
    <property type="entry name" value="EgtA"/>
    <property type="match status" value="1"/>
</dbReference>
<dbReference type="InterPro" id="IPR006336">
    <property type="entry name" value="GCS2"/>
</dbReference>
<comment type="pathway">
    <text evidence="5">Amino-acid biosynthesis; ergothioneine biosynthesis.</text>
</comment>
<evidence type="ECO:0000256" key="2">
    <source>
        <dbReference type="ARBA" id="ARBA00022741"/>
    </source>
</evidence>
<sequence length="416" mass="45480">MSIEDLTQEGPVTSADNGGPVTESDAEGWIPRTCFKHGPPRQVGIELEFLVHRDQDPPEHLAPDKLQLLHDDLRKQHLRSNFTVEPGGQVELSSLPADDLRGAIADVETDLAVLNRITAHHGARLTGAGIDSLPLPPRFLHEPRYAAMEKYFDRTGSAGRVMMRGSASVQVNLEAARTGAGPGDLLRRWELLHAIGPATAAAFGRPSAHRPDDPRLSGYRLLRQGIWRVLDPARCHAVVPASGETLQEAYARWVLDAPLLAVRRTGRPWTAPAGLTFRQWLRQGTRAVPDTAPPTLEDLKFHMTTLFPPVRARGHFEVRYIDAQPGPWWRVPAAVITALATDDAAGDAALEACEPVRDAWELAARAGLHDDGVRRAARTVLEIAARALDRDGQGELARLTAEYLDLAPTLPEVPPC</sequence>
<feature type="region of interest" description="Disordered" evidence="7">
    <location>
        <begin position="1"/>
        <end position="26"/>
    </location>
</feature>
<comment type="function">
    <text evidence="5">Catalyzes the synthesis of gamma-glutamylcysteine (gamma-GC). This compound is used as substrate for the biosynthesis of the low-molecular thiol compound ergothioneine.</text>
</comment>
<proteinExistence type="inferred from homology"/>
<evidence type="ECO:0000256" key="4">
    <source>
        <dbReference type="ARBA" id="ARBA00048819"/>
    </source>
</evidence>
<dbReference type="InterPro" id="IPR017809">
    <property type="entry name" value="EgtA_Actinobacteria"/>
</dbReference>
<comment type="similarity">
    <text evidence="5 6">Belongs to the glutamate--cysteine ligase type 2 family. EgtA subfamily.</text>
</comment>
<evidence type="ECO:0000256" key="7">
    <source>
        <dbReference type="SAM" id="MobiDB-lite"/>
    </source>
</evidence>
<dbReference type="RefSeq" id="WP_214153691.1">
    <property type="nucleotide sequence ID" value="NZ_JAHBAY010000001.1"/>
</dbReference>
<keyword evidence="9" id="KW-1185">Reference proteome</keyword>
<accession>A0ABS5T973</accession>
<gene>
    <name evidence="5" type="primary">egtA</name>
    <name evidence="8" type="ORF">KIH74_01705</name>
</gene>
<dbReference type="Pfam" id="PF04107">
    <property type="entry name" value="GCS2"/>
    <property type="match status" value="1"/>
</dbReference>